<gene>
    <name evidence="2" type="ORF">BC938DRAFT_484286</name>
</gene>
<dbReference type="Proteomes" id="UP000274822">
    <property type="component" value="Unassembled WGS sequence"/>
</dbReference>
<reference evidence="2 3" key="1">
    <citation type="journal article" date="2018" name="New Phytol.">
        <title>Phylogenomics of Endogonaceae and evolution of mycorrhizas within Mucoromycota.</title>
        <authorList>
            <person name="Chang Y."/>
            <person name="Desiro A."/>
            <person name="Na H."/>
            <person name="Sandor L."/>
            <person name="Lipzen A."/>
            <person name="Clum A."/>
            <person name="Barry K."/>
            <person name="Grigoriev I.V."/>
            <person name="Martin F.M."/>
            <person name="Stajich J.E."/>
            <person name="Smith M.E."/>
            <person name="Bonito G."/>
            <person name="Spatafora J.W."/>
        </authorList>
    </citation>
    <scope>NUCLEOTIDE SEQUENCE [LARGE SCALE GENOMIC DNA]</scope>
    <source>
        <strain evidence="2 3">AD002</strain>
    </source>
</reference>
<accession>A0A433QA79</accession>
<protein>
    <submittedName>
        <fullName evidence="2">Uncharacterized protein</fullName>
    </submittedName>
</protein>
<name>A0A433QA79_9FUNG</name>
<evidence type="ECO:0000313" key="3">
    <source>
        <dbReference type="Proteomes" id="UP000274822"/>
    </source>
</evidence>
<feature type="region of interest" description="Disordered" evidence="1">
    <location>
        <begin position="17"/>
        <end position="70"/>
    </location>
</feature>
<evidence type="ECO:0000256" key="1">
    <source>
        <dbReference type="SAM" id="MobiDB-lite"/>
    </source>
</evidence>
<dbReference type="EMBL" id="RBNJ01009933">
    <property type="protein sequence ID" value="RUS26671.1"/>
    <property type="molecule type" value="Genomic_DNA"/>
</dbReference>
<feature type="region of interest" description="Disordered" evidence="1">
    <location>
        <begin position="129"/>
        <end position="154"/>
    </location>
</feature>
<sequence length="154" mass="17144">MFVEIRGDLHAIFADGQDDQLSKLPTNADDDYMGRHEAPVDLQDQLPSKKSDSPRPSNVPSEDVEGFGGEDYRMEMDAKSWPSTLNLTFSVRKRKIIRYMFGTSVRCGPTSPTVVMMNSQITTKMVETKQTSEEMTSASRVKKMKHGGGALVLP</sequence>
<keyword evidence="3" id="KW-1185">Reference proteome</keyword>
<evidence type="ECO:0000313" key="2">
    <source>
        <dbReference type="EMBL" id="RUS26671.1"/>
    </source>
</evidence>
<organism evidence="2 3">
    <name type="scientific">Jimgerdemannia flammicorona</name>
    <dbReference type="NCBI Taxonomy" id="994334"/>
    <lineage>
        <taxon>Eukaryota</taxon>
        <taxon>Fungi</taxon>
        <taxon>Fungi incertae sedis</taxon>
        <taxon>Mucoromycota</taxon>
        <taxon>Mucoromycotina</taxon>
        <taxon>Endogonomycetes</taxon>
        <taxon>Endogonales</taxon>
        <taxon>Endogonaceae</taxon>
        <taxon>Jimgerdemannia</taxon>
    </lineage>
</organism>
<dbReference type="AlphaFoldDB" id="A0A433QA79"/>
<comment type="caution">
    <text evidence="2">The sequence shown here is derived from an EMBL/GenBank/DDBJ whole genome shotgun (WGS) entry which is preliminary data.</text>
</comment>
<proteinExistence type="predicted"/>